<reference evidence="2 3" key="2">
    <citation type="journal article" date="2024" name="Int. J. Syst. Evol. Microbiol.">
        <title>Promethearchaeum syntrophicum gen. nov., sp. nov., an anaerobic, obligately syntrophic archaeon, the first isolate of the lineage 'Asgard' archaea, and proposal of the new archaeal phylum Promethearchaeota phyl. nov. and kingdom Promethearchaeati regn. nov.</title>
        <authorList>
            <person name="Imachi H."/>
            <person name="Nobu M.K."/>
            <person name="Kato S."/>
            <person name="Takaki Y."/>
            <person name="Miyazaki M."/>
            <person name="Miyata M."/>
            <person name="Ogawara M."/>
            <person name="Saito Y."/>
            <person name="Sakai S."/>
            <person name="Tahara Y.O."/>
            <person name="Takano Y."/>
            <person name="Tasumi E."/>
            <person name="Uematsu K."/>
            <person name="Yoshimura T."/>
            <person name="Itoh T."/>
            <person name="Ohkuma M."/>
            <person name="Takai K."/>
        </authorList>
    </citation>
    <scope>NUCLEOTIDE SEQUENCE [LARGE SCALE GENOMIC DNA]</scope>
    <source>
        <strain evidence="2 3">MK-D1</strain>
    </source>
</reference>
<feature type="transmembrane region" description="Helical" evidence="1">
    <location>
        <begin position="35"/>
        <end position="54"/>
    </location>
</feature>
<keyword evidence="1" id="KW-0812">Transmembrane</keyword>
<evidence type="ECO:0000256" key="1">
    <source>
        <dbReference type="SAM" id="Phobius"/>
    </source>
</evidence>
<sequence>MTNSRYIGITFLLYFGSGILFGVVGSAIVGFPTDVFYVIGIISALFSWFIFFLAKILPTMSGKNGLNICLLCFCGSSIYLIPVLWISYFIIDGNVYDTSHPSSHRFSSSSKDVWDNKPGSIRNSAANSDKINTIREVLSDTSFHSRSQNDLDNQKLEINDLKNTTYDFGFSTISNEEIIARFDEIHLHTKLKIEIHNQLAKWIDEQARIRGLFIPYPDIFLKTEEFVNLNM</sequence>
<feature type="transmembrane region" description="Helical" evidence="1">
    <location>
        <begin position="66"/>
        <end position="91"/>
    </location>
</feature>
<dbReference type="EMBL" id="CP042905">
    <property type="protein sequence ID" value="QEE17511.1"/>
    <property type="molecule type" value="Genomic_DNA"/>
</dbReference>
<gene>
    <name evidence="2" type="ORF">DSAG12_03348</name>
</gene>
<protein>
    <submittedName>
        <fullName evidence="2">Uncharacterized protein</fullName>
    </submittedName>
</protein>
<organism evidence="2 3">
    <name type="scientific">Promethearchaeum syntrophicum</name>
    <dbReference type="NCBI Taxonomy" id="2594042"/>
    <lineage>
        <taxon>Archaea</taxon>
        <taxon>Promethearchaeati</taxon>
        <taxon>Promethearchaeota</taxon>
        <taxon>Promethearchaeia</taxon>
        <taxon>Promethearchaeales</taxon>
        <taxon>Promethearchaeaceae</taxon>
        <taxon>Promethearchaeum</taxon>
    </lineage>
</organism>
<feature type="transmembrane region" description="Helical" evidence="1">
    <location>
        <begin position="7"/>
        <end position="29"/>
    </location>
</feature>
<dbReference type="GeneID" id="41331315"/>
<evidence type="ECO:0000313" key="2">
    <source>
        <dbReference type="EMBL" id="QEE17511.1"/>
    </source>
</evidence>
<keyword evidence="1" id="KW-0472">Membrane</keyword>
<name>A0A5B9DES7_9ARCH</name>
<dbReference type="Proteomes" id="UP000321408">
    <property type="component" value="Chromosome"/>
</dbReference>
<keyword evidence="3" id="KW-1185">Reference proteome</keyword>
<accession>A0A5B9DES7</accession>
<dbReference type="RefSeq" id="WP_147664402.1">
    <property type="nucleotide sequence ID" value="NZ_CP042905.2"/>
</dbReference>
<dbReference type="KEGG" id="psyt:DSAG12_03348"/>
<keyword evidence="1" id="KW-1133">Transmembrane helix</keyword>
<dbReference type="AlphaFoldDB" id="A0A5B9DES7"/>
<evidence type="ECO:0000313" key="3">
    <source>
        <dbReference type="Proteomes" id="UP000321408"/>
    </source>
</evidence>
<proteinExistence type="predicted"/>
<reference evidence="2 3" key="1">
    <citation type="journal article" date="2020" name="Nature">
        <title>Isolation of an archaeon at the prokaryote-eukaryote interface.</title>
        <authorList>
            <person name="Imachi H."/>
            <person name="Nobu M.K."/>
            <person name="Nakahara N."/>
            <person name="Morono Y."/>
            <person name="Ogawara M."/>
            <person name="Takaki Y."/>
            <person name="Takano Y."/>
            <person name="Uematsu K."/>
            <person name="Ikuta T."/>
            <person name="Ito M."/>
            <person name="Matsui Y."/>
            <person name="Miyazaki M."/>
            <person name="Murata K."/>
            <person name="Saito Y."/>
            <person name="Sakai S."/>
            <person name="Song C."/>
            <person name="Tasumi E."/>
            <person name="Yamanaka Y."/>
            <person name="Yamaguchi T."/>
            <person name="Kamagata Y."/>
            <person name="Tamaki H."/>
            <person name="Takai K."/>
        </authorList>
    </citation>
    <scope>NUCLEOTIDE SEQUENCE [LARGE SCALE GENOMIC DNA]</scope>
    <source>
        <strain evidence="2 3">MK-D1</strain>
    </source>
</reference>